<dbReference type="NCBIfam" id="TIGR04408">
    <property type="entry name" value="LptG_lptG"/>
    <property type="match status" value="1"/>
</dbReference>
<feature type="transmembrane region" description="Helical" evidence="9">
    <location>
        <begin position="331"/>
        <end position="350"/>
    </location>
</feature>
<dbReference type="PANTHER" id="PTHR33529">
    <property type="entry name" value="SLR0882 PROTEIN-RELATED"/>
    <property type="match status" value="1"/>
</dbReference>
<evidence type="ECO:0000256" key="9">
    <source>
        <dbReference type="SAM" id="Phobius"/>
    </source>
</evidence>
<dbReference type="InterPro" id="IPR030923">
    <property type="entry name" value="LptG"/>
</dbReference>
<reference evidence="10" key="1">
    <citation type="submission" date="2019-02" db="EMBL/GenBank/DDBJ databases">
        <authorList>
            <person name="Gruber-Vodicka R. H."/>
            <person name="Seah K. B. B."/>
        </authorList>
    </citation>
    <scope>NUCLEOTIDE SEQUENCE</scope>
    <source>
        <strain evidence="11">BECK_BZ106</strain>
        <strain evidence="10">BECK_BZ15</strain>
    </source>
</reference>
<evidence type="ECO:0000256" key="5">
    <source>
        <dbReference type="ARBA" id="ARBA00022692"/>
    </source>
</evidence>
<feature type="transmembrane region" description="Helical" evidence="9">
    <location>
        <begin position="60"/>
        <end position="84"/>
    </location>
</feature>
<comment type="function">
    <text evidence="1">Part of the ABC transporter complex LptBFG involved in the translocation of lipopolysaccharide (LPS) from the inner membrane to the outer membrane.</text>
</comment>
<evidence type="ECO:0000256" key="3">
    <source>
        <dbReference type="ARBA" id="ARBA00007725"/>
    </source>
</evidence>
<comment type="subcellular location">
    <subcellularLocation>
        <location evidence="2">Cell membrane</location>
        <topology evidence="2">Multi-pass membrane protein</topology>
    </subcellularLocation>
</comment>
<dbReference type="AlphaFoldDB" id="A0A450STE0"/>
<evidence type="ECO:0000256" key="2">
    <source>
        <dbReference type="ARBA" id="ARBA00004651"/>
    </source>
</evidence>
<dbReference type="InterPro" id="IPR005495">
    <property type="entry name" value="LptG/LptF_permease"/>
</dbReference>
<evidence type="ECO:0000256" key="1">
    <source>
        <dbReference type="ARBA" id="ARBA00002265"/>
    </source>
</evidence>
<gene>
    <name evidence="10" type="ORF">BECKFW1821A_GA0114235_10692</name>
    <name evidence="11" type="ORF">BECKFW1821B_GA0114236_10574</name>
</gene>
<sequence length="354" mass="39616">MRRLDRYIGAYVVLGSLLVLAVLVALFSVIDFVDDLDNVGRNHYTLLRAIEHMVLTIPRLAFSTIPIAALIGTLMALGTLASSAELTVVRASGVSLARLSFSVMKVGAVLVVFTLVLGELVVPVTERLAEERRSAALSEQVSIRTTYGFWIRDKRSFINIREVFPDDRVGDIYIYEFDDARRLRFSTYAKSGYHQDGKWILEDVLQSELTADGITHRNVPEAQWESLFVPEVVNAVKLKPEGLSILDLYQHIQYLRSNGLNSIAYEFAIWGKLIYPIATGVMIFIAIPMVLGWLRSVGIGQRIVVGILFGVAFHIIQQAIIHVGLVFEMSPFLSVSVPVVIFLGFGLWMMKRVR</sequence>
<dbReference type="GO" id="GO:0043190">
    <property type="term" value="C:ATP-binding cassette (ABC) transporter complex"/>
    <property type="evidence" value="ECO:0007669"/>
    <property type="project" value="InterPro"/>
</dbReference>
<comment type="similarity">
    <text evidence="3">Belongs to the LptF/LptG family.</text>
</comment>
<evidence type="ECO:0000313" key="10">
    <source>
        <dbReference type="EMBL" id="VFJ57221.1"/>
    </source>
</evidence>
<dbReference type="PANTHER" id="PTHR33529:SF2">
    <property type="entry name" value="LIPOPOLYSACCHARIDE EXPORT SYSTEM PERMEASE PROTEIN LPTG"/>
    <property type="match status" value="1"/>
</dbReference>
<accession>A0A450STE0</accession>
<comment type="subunit">
    <text evidence="8">Component of the lipopolysaccharide transport and assembly complex. The LptBFG transporter is composed of two ATP-binding proteins (LptB) and two transmembrane proteins (LptF and LptG).</text>
</comment>
<organism evidence="10">
    <name type="scientific">Candidatus Kentrum sp. FW</name>
    <dbReference type="NCBI Taxonomy" id="2126338"/>
    <lineage>
        <taxon>Bacteria</taxon>
        <taxon>Pseudomonadati</taxon>
        <taxon>Pseudomonadota</taxon>
        <taxon>Gammaproteobacteria</taxon>
        <taxon>Candidatus Kentrum</taxon>
    </lineage>
</organism>
<dbReference type="EMBL" id="CAADFD010000057">
    <property type="protein sequence ID" value="VFJ60459.1"/>
    <property type="molecule type" value="Genomic_DNA"/>
</dbReference>
<feature type="transmembrane region" description="Helical" evidence="9">
    <location>
        <begin position="273"/>
        <end position="294"/>
    </location>
</feature>
<evidence type="ECO:0000256" key="7">
    <source>
        <dbReference type="ARBA" id="ARBA00023136"/>
    </source>
</evidence>
<evidence type="ECO:0000256" key="8">
    <source>
        <dbReference type="ARBA" id="ARBA00026081"/>
    </source>
</evidence>
<feature type="transmembrane region" description="Helical" evidence="9">
    <location>
        <begin position="96"/>
        <end position="118"/>
    </location>
</feature>
<protein>
    <submittedName>
        <fullName evidence="10">Lipopolysaccharide export system permease protein</fullName>
    </submittedName>
</protein>
<dbReference type="GO" id="GO:0055085">
    <property type="term" value="P:transmembrane transport"/>
    <property type="evidence" value="ECO:0007669"/>
    <property type="project" value="InterPro"/>
</dbReference>
<dbReference type="GO" id="GO:0015920">
    <property type="term" value="P:lipopolysaccharide transport"/>
    <property type="evidence" value="ECO:0007669"/>
    <property type="project" value="TreeGrafter"/>
</dbReference>
<evidence type="ECO:0000313" key="11">
    <source>
        <dbReference type="EMBL" id="VFJ60459.1"/>
    </source>
</evidence>
<name>A0A450STE0_9GAMM</name>
<keyword evidence="7 9" id="KW-0472">Membrane</keyword>
<dbReference type="EMBL" id="CAADEW010000069">
    <property type="protein sequence ID" value="VFJ57221.1"/>
    <property type="molecule type" value="Genomic_DNA"/>
</dbReference>
<feature type="transmembrane region" description="Helical" evidence="9">
    <location>
        <begin position="7"/>
        <end position="30"/>
    </location>
</feature>
<keyword evidence="5 9" id="KW-0812">Transmembrane</keyword>
<evidence type="ECO:0000256" key="4">
    <source>
        <dbReference type="ARBA" id="ARBA00022475"/>
    </source>
</evidence>
<feature type="transmembrane region" description="Helical" evidence="9">
    <location>
        <begin position="303"/>
        <end position="325"/>
    </location>
</feature>
<dbReference type="Pfam" id="PF03739">
    <property type="entry name" value="LptF_LptG"/>
    <property type="match status" value="1"/>
</dbReference>
<proteinExistence type="inferred from homology"/>
<keyword evidence="4" id="KW-1003">Cell membrane</keyword>
<evidence type="ECO:0000256" key="6">
    <source>
        <dbReference type="ARBA" id="ARBA00022989"/>
    </source>
</evidence>
<keyword evidence="6 9" id="KW-1133">Transmembrane helix</keyword>